<feature type="region of interest" description="Disordered" evidence="4">
    <location>
        <begin position="361"/>
        <end position="410"/>
    </location>
</feature>
<dbReference type="GO" id="GO:0015833">
    <property type="term" value="P:peptide transport"/>
    <property type="evidence" value="ECO:0007669"/>
    <property type="project" value="TreeGrafter"/>
</dbReference>
<dbReference type="InterPro" id="IPR000914">
    <property type="entry name" value="SBP_5_dom"/>
</dbReference>
<feature type="chain" id="PRO_5027030797" evidence="5">
    <location>
        <begin position="24"/>
        <end position="577"/>
    </location>
</feature>
<feature type="signal peptide" evidence="5">
    <location>
        <begin position="1"/>
        <end position="23"/>
    </location>
</feature>
<comment type="similarity">
    <text evidence="1">Belongs to the bacterial solute-binding protein 5 family.</text>
</comment>
<evidence type="ECO:0000256" key="5">
    <source>
        <dbReference type="SAM" id="SignalP"/>
    </source>
</evidence>
<dbReference type="GO" id="GO:0042597">
    <property type="term" value="C:periplasmic space"/>
    <property type="evidence" value="ECO:0007669"/>
    <property type="project" value="UniProtKB-ARBA"/>
</dbReference>
<dbReference type="InterPro" id="IPR030678">
    <property type="entry name" value="Peptide/Ni-bd"/>
</dbReference>
<dbReference type="SUPFAM" id="SSF53850">
    <property type="entry name" value="Periplasmic binding protein-like II"/>
    <property type="match status" value="1"/>
</dbReference>
<dbReference type="CDD" id="cd00995">
    <property type="entry name" value="PBP2_NikA_DppA_OppA_like"/>
    <property type="match status" value="1"/>
</dbReference>
<evidence type="ECO:0000256" key="2">
    <source>
        <dbReference type="ARBA" id="ARBA00022448"/>
    </source>
</evidence>
<evidence type="ECO:0000313" key="7">
    <source>
        <dbReference type="EMBL" id="VYT82291.1"/>
    </source>
</evidence>
<dbReference type="GO" id="GO:0043190">
    <property type="term" value="C:ATP-binding cassette (ABC) transporter complex"/>
    <property type="evidence" value="ECO:0007669"/>
    <property type="project" value="InterPro"/>
</dbReference>
<dbReference type="Gene3D" id="3.40.190.10">
    <property type="entry name" value="Periplasmic binding protein-like II"/>
    <property type="match status" value="2"/>
</dbReference>
<feature type="compositionally biased region" description="Basic and acidic residues" evidence="4">
    <location>
        <begin position="383"/>
        <end position="410"/>
    </location>
</feature>
<dbReference type="AlphaFoldDB" id="A0A6N2ZSB2"/>
<name>A0A6N2ZSB2_9FIRM</name>
<keyword evidence="2" id="KW-0813">Transport</keyword>
<dbReference type="Gene3D" id="3.90.76.10">
    <property type="entry name" value="Dipeptide-binding Protein, Domain 1"/>
    <property type="match status" value="1"/>
</dbReference>
<accession>A0A6N2ZSB2</accession>
<dbReference type="RefSeq" id="WP_024037536.1">
    <property type="nucleotide sequence ID" value="NZ_CACRUE010000012.1"/>
</dbReference>
<gene>
    <name evidence="7" type="primary">dppE</name>
    <name evidence="7" type="ORF">IBLFYP30_00173</name>
</gene>
<evidence type="ECO:0000256" key="1">
    <source>
        <dbReference type="ARBA" id="ARBA00005695"/>
    </source>
</evidence>
<feature type="domain" description="Solute-binding protein family 5" evidence="6">
    <location>
        <begin position="83"/>
        <end position="484"/>
    </location>
</feature>
<dbReference type="PIRSF" id="PIRSF002741">
    <property type="entry name" value="MppA"/>
    <property type="match status" value="1"/>
</dbReference>
<dbReference type="EMBL" id="CACRUE010000012">
    <property type="protein sequence ID" value="VYT82291.1"/>
    <property type="molecule type" value="Genomic_DNA"/>
</dbReference>
<reference evidence="7" key="1">
    <citation type="submission" date="2019-11" db="EMBL/GenBank/DDBJ databases">
        <authorList>
            <person name="Feng L."/>
        </authorList>
    </citation>
    <scope>NUCLEOTIDE SEQUENCE</scope>
    <source>
        <strain evidence="7">IbartlettiiLFYP30</strain>
    </source>
</reference>
<dbReference type="Pfam" id="PF00496">
    <property type="entry name" value="SBP_bac_5"/>
    <property type="match status" value="1"/>
</dbReference>
<dbReference type="InterPro" id="IPR039424">
    <property type="entry name" value="SBP_5"/>
</dbReference>
<dbReference type="Gene3D" id="3.10.105.10">
    <property type="entry name" value="Dipeptide-binding Protein, Domain 3"/>
    <property type="match status" value="2"/>
</dbReference>
<feature type="compositionally biased region" description="Basic and acidic residues" evidence="4">
    <location>
        <begin position="361"/>
        <end position="373"/>
    </location>
</feature>
<dbReference type="PANTHER" id="PTHR30290:SF9">
    <property type="entry name" value="OLIGOPEPTIDE-BINDING PROTEIN APPA"/>
    <property type="match status" value="1"/>
</dbReference>
<organism evidence="7">
    <name type="scientific">Intestinibacter bartlettii</name>
    <dbReference type="NCBI Taxonomy" id="261299"/>
    <lineage>
        <taxon>Bacteria</taxon>
        <taxon>Bacillati</taxon>
        <taxon>Bacillota</taxon>
        <taxon>Clostridia</taxon>
        <taxon>Peptostreptococcales</taxon>
        <taxon>Peptostreptococcaceae</taxon>
        <taxon>Intestinibacter</taxon>
    </lineage>
</organism>
<protein>
    <submittedName>
        <fullName evidence="7">Dipeptide-binding protein DppE</fullName>
    </submittedName>
</protein>
<sequence length="577" mass="65887">MKKVVKLVSILLALMVFVVGCSADTEKKSEEKNTSKQDGSQYINLTMIKPTTINPILNNDKSVSYVLNLVYDSLFEFDENYNLQPKLVDSYNISSNNKSIDITLKDNIKWHNGQSLTASDVKYTYDLIKKNTDSSYYSLVSNISKISVNGSKNLTITFKDGYAFSLETLIFPIVSKDKLDNLKSDKLKLASNNLIGNGAYKIKTYEDRNYMLLELNKDYYDLDKNNNKKEVYVKMVPDNESQTEMVLSLDSDVSRVTLGSISKFVDNDNFVINKYQGRNYDYVLFNYDNEYLKNLDIRKAISFAVDRNSIIKDAYSNRAKLTNFPLNSTSVYYDNELKPLSYNTENANNYLKKAVLSLSKTDDNKEKDTTDDKDNTDEEKTEADDKATNNKENTSDKKDDKKDSKDNKKGRYFKDVTNSEVRALLKDVTFKIIVNKNNSERVKAATIISNNLEAIGIKTEIKDLEDDEMTKALDKKDYDLALIGCELPAVSDATYIIKQLGYDDKQLDKYLNALQNANSEDEIKSTYKTLQKYVKEKAIFISFGILDDYVVLNGRLDGELICNDFNVYRGINTIKIK</sequence>
<evidence type="ECO:0000256" key="3">
    <source>
        <dbReference type="ARBA" id="ARBA00022729"/>
    </source>
</evidence>
<evidence type="ECO:0000259" key="6">
    <source>
        <dbReference type="Pfam" id="PF00496"/>
    </source>
</evidence>
<dbReference type="PANTHER" id="PTHR30290">
    <property type="entry name" value="PERIPLASMIC BINDING COMPONENT OF ABC TRANSPORTER"/>
    <property type="match status" value="1"/>
</dbReference>
<dbReference type="PROSITE" id="PS51257">
    <property type="entry name" value="PROKAR_LIPOPROTEIN"/>
    <property type="match status" value="1"/>
</dbReference>
<dbReference type="GO" id="GO:1904680">
    <property type="term" value="F:peptide transmembrane transporter activity"/>
    <property type="evidence" value="ECO:0007669"/>
    <property type="project" value="TreeGrafter"/>
</dbReference>
<evidence type="ECO:0000256" key="4">
    <source>
        <dbReference type="SAM" id="MobiDB-lite"/>
    </source>
</evidence>
<proteinExistence type="inferred from homology"/>
<keyword evidence="3 5" id="KW-0732">Signal</keyword>